<proteinExistence type="predicted"/>
<dbReference type="AlphaFoldDB" id="A0AAJ1C1G9"/>
<feature type="compositionally biased region" description="Basic and acidic residues" evidence="1">
    <location>
        <begin position="270"/>
        <end position="284"/>
    </location>
</feature>
<feature type="compositionally biased region" description="Polar residues" evidence="1">
    <location>
        <begin position="7"/>
        <end position="16"/>
    </location>
</feature>
<comment type="caution">
    <text evidence="2">The sequence shown here is derived from an EMBL/GenBank/DDBJ whole genome shotgun (WGS) entry which is preliminary data.</text>
</comment>
<name>A0AAJ1C1G9_9HYPH</name>
<organism evidence="2 3">
    <name type="scientific">Ciceribacter sichuanensis</name>
    <dbReference type="NCBI Taxonomy" id="2949647"/>
    <lineage>
        <taxon>Bacteria</taxon>
        <taxon>Pseudomonadati</taxon>
        <taxon>Pseudomonadota</taxon>
        <taxon>Alphaproteobacteria</taxon>
        <taxon>Hyphomicrobiales</taxon>
        <taxon>Rhizobiaceae</taxon>
        <taxon>Ciceribacter</taxon>
    </lineage>
</organism>
<feature type="compositionally biased region" description="Basic and acidic residues" evidence="1">
    <location>
        <begin position="224"/>
        <end position="235"/>
    </location>
</feature>
<protein>
    <submittedName>
        <fullName evidence="2">Uncharacterized protein</fullName>
    </submittedName>
</protein>
<feature type="compositionally biased region" description="Pro residues" evidence="1">
    <location>
        <begin position="182"/>
        <end position="192"/>
    </location>
</feature>
<accession>A0AAJ1C1G9</accession>
<reference evidence="2" key="1">
    <citation type="submission" date="2022-06" db="EMBL/GenBank/DDBJ databases">
        <authorList>
            <person name="Sun Q."/>
        </authorList>
    </citation>
    <scope>NUCLEOTIDE SEQUENCE</scope>
    <source>
        <strain evidence="2">S101</strain>
    </source>
</reference>
<evidence type="ECO:0000313" key="3">
    <source>
        <dbReference type="Proteomes" id="UP001155380"/>
    </source>
</evidence>
<dbReference type="Proteomes" id="UP001155380">
    <property type="component" value="Unassembled WGS sequence"/>
</dbReference>
<feature type="compositionally biased region" description="Low complexity" evidence="1">
    <location>
        <begin position="193"/>
        <end position="203"/>
    </location>
</feature>
<feature type="compositionally biased region" description="Polar residues" evidence="1">
    <location>
        <begin position="320"/>
        <end position="329"/>
    </location>
</feature>
<feature type="compositionally biased region" description="Acidic residues" evidence="1">
    <location>
        <begin position="503"/>
        <end position="517"/>
    </location>
</feature>
<dbReference type="RefSeq" id="WP_250912847.1">
    <property type="nucleotide sequence ID" value="NZ_JAMXLX010000014.1"/>
</dbReference>
<feature type="region of interest" description="Disordered" evidence="1">
    <location>
        <begin position="1"/>
        <end position="23"/>
    </location>
</feature>
<evidence type="ECO:0000256" key="1">
    <source>
        <dbReference type="SAM" id="MobiDB-lite"/>
    </source>
</evidence>
<sequence>MLPPVQAISNSGTSYPDSRKPQETLIESAARSATSAQPAAQGLEQNSAIAGRLNMLLLSGQEQERTSQNLASLIDLLGRTMKVERNDGESLGGYATRLFQTLASLSPEDRQTVQRQLAQLFGGLQLRTLIEAFRNPTGPEAAMLSIYLELHRNKDRDLAARSAVTSYRQNAGEQKQAMGPLPQQPVPTPPQSSKPSALQAANQPPAPPEEGLAEDVAQPVGRDAMARSRPDRDMSSDTVRNAMKPAVATDSANLTRSTAAAQGTADTDADDIRTLQDRLRHNFDFGDEPETSPASARATPVPADAARSVSDASRAIPSKEVTQQSSVQRTPDADPEIAATQGGLQDAADGVADQAFNALRSWKDTVMRTLVPNPAELLPQSAEEGDHDGLAASALPAPAGEADDDQTPFDAAHRASSMARSDAAQPALQAPGGDEPDQATASTPHGARIENLAAMPVTNDSDHEALRQSMMLREGVPLPVINYLMAQDEYVEDEKELRHRYEEEDGEHGDDRSEPDDESGKGQGEAEGEAATQEDVPAEPSPVAESKPDGPVPLLAADMADGLPVADLYHRMANWA</sequence>
<feature type="region of interest" description="Disordered" evidence="1">
    <location>
        <begin position="374"/>
        <end position="458"/>
    </location>
</feature>
<feature type="region of interest" description="Disordered" evidence="1">
    <location>
        <begin position="493"/>
        <end position="556"/>
    </location>
</feature>
<feature type="compositionally biased region" description="Low complexity" evidence="1">
    <location>
        <begin position="303"/>
        <end position="315"/>
    </location>
</feature>
<dbReference type="EMBL" id="JAMXLX010000014">
    <property type="protein sequence ID" value="MCO5959995.1"/>
    <property type="molecule type" value="Genomic_DNA"/>
</dbReference>
<feature type="compositionally biased region" description="Low complexity" evidence="1">
    <location>
        <begin position="390"/>
        <end position="400"/>
    </location>
</feature>
<evidence type="ECO:0000313" key="2">
    <source>
        <dbReference type="EMBL" id="MCO5959995.1"/>
    </source>
</evidence>
<gene>
    <name evidence="2" type="ORF">NBH21_24835</name>
</gene>
<feature type="region of interest" description="Disordered" evidence="1">
    <location>
        <begin position="163"/>
        <end position="346"/>
    </location>
</feature>
<feature type="compositionally biased region" description="Polar residues" evidence="1">
    <location>
        <begin position="163"/>
        <end position="173"/>
    </location>
</feature>